<dbReference type="OrthoDB" id="8479870at2"/>
<keyword evidence="7" id="KW-1185">Reference proteome</keyword>
<dbReference type="Gene3D" id="3.40.190.290">
    <property type="match status" value="1"/>
</dbReference>
<dbReference type="SUPFAM" id="SSF46785">
    <property type="entry name" value="Winged helix' DNA-binding domain"/>
    <property type="match status" value="1"/>
</dbReference>
<dbReference type="GO" id="GO:0010628">
    <property type="term" value="P:positive regulation of gene expression"/>
    <property type="evidence" value="ECO:0007669"/>
    <property type="project" value="TreeGrafter"/>
</dbReference>
<dbReference type="InterPro" id="IPR005119">
    <property type="entry name" value="LysR_subst-bd"/>
</dbReference>
<keyword evidence="2" id="KW-0805">Transcription regulation</keyword>
<keyword evidence="4" id="KW-0804">Transcription</keyword>
<dbReference type="Gene3D" id="1.10.10.10">
    <property type="entry name" value="Winged helix-like DNA-binding domain superfamily/Winged helix DNA-binding domain"/>
    <property type="match status" value="1"/>
</dbReference>
<keyword evidence="3" id="KW-0238">DNA-binding</keyword>
<dbReference type="PROSITE" id="PS50931">
    <property type="entry name" value="HTH_LYSR"/>
    <property type="match status" value="1"/>
</dbReference>
<dbReference type="PRINTS" id="PR00039">
    <property type="entry name" value="HTHLYSR"/>
</dbReference>
<evidence type="ECO:0000313" key="7">
    <source>
        <dbReference type="Proteomes" id="UP000249590"/>
    </source>
</evidence>
<accession>A0A8B2NQD9</accession>
<dbReference type="Proteomes" id="UP000249590">
    <property type="component" value="Unassembled WGS sequence"/>
</dbReference>
<sequence length="297" mass="32343">MNARQLEIFRAIMRTGSVTDAARVLNVSQPTVSKVLLHMESQLGLKLFSRARGRLTPTPEAQLLFPDADRVFRDLAALRQLVNDLRAGDGGSIRIAASSSLAETVVPRALTRFRREHPRTKISSHLLPAAETAEMVRARAVDLGLTLSPLSDQTLHVATIGQCNMVAVMPVGHHLEHHSRITPRDLVDESLISFSSDTHFGRLLDEAFVSSGVTRQVAVEATMSSVAVAHVAAGGGVALVDRFATMFAPTGLVWRPFHPTVNLSVTLIESPNHVPSRLTRWLIEDLRHCVGILDASV</sequence>
<feature type="domain" description="HTH lysR-type" evidence="5">
    <location>
        <begin position="1"/>
        <end position="58"/>
    </location>
</feature>
<dbReference type="SUPFAM" id="SSF53850">
    <property type="entry name" value="Periplasmic binding protein-like II"/>
    <property type="match status" value="1"/>
</dbReference>
<dbReference type="EMBL" id="QHHQ01000002">
    <property type="protein sequence ID" value="RAI02096.1"/>
    <property type="molecule type" value="Genomic_DNA"/>
</dbReference>
<evidence type="ECO:0000313" key="6">
    <source>
        <dbReference type="EMBL" id="RAI02096.1"/>
    </source>
</evidence>
<dbReference type="PANTHER" id="PTHR30427">
    <property type="entry name" value="TRANSCRIPTIONAL ACTIVATOR PROTEIN LYSR"/>
    <property type="match status" value="1"/>
</dbReference>
<dbReference type="InterPro" id="IPR036390">
    <property type="entry name" value="WH_DNA-bd_sf"/>
</dbReference>
<protein>
    <submittedName>
        <fullName evidence="6">LysR family transcriptional regulator</fullName>
    </submittedName>
</protein>
<comment type="caution">
    <text evidence="6">The sequence shown here is derived from an EMBL/GenBank/DDBJ whole genome shotgun (WGS) entry which is preliminary data.</text>
</comment>
<dbReference type="Pfam" id="PF03466">
    <property type="entry name" value="LysR_substrate"/>
    <property type="match status" value="1"/>
</dbReference>
<evidence type="ECO:0000259" key="5">
    <source>
        <dbReference type="PROSITE" id="PS50931"/>
    </source>
</evidence>
<organism evidence="6 7">
    <name type="scientific">Acuticoccus sediminis</name>
    <dbReference type="NCBI Taxonomy" id="2184697"/>
    <lineage>
        <taxon>Bacteria</taxon>
        <taxon>Pseudomonadati</taxon>
        <taxon>Pseudomonadota</taxon>
        <taxon>Alphaproteobacteria</taxon>
        <taxon>Hyphomicrobiales</taxon>
        <taxon>Amorphaceae</taxon>
        <taxon>Acuticoccus</taxon>
    </lineage>
</organism>
<evidence type="ECO:0000256" key="4">
    <source>
        <dbReference type="ARBA" id="ARBA00023163"/>
    </source>
</evidence>
<dbReference type="GO" id="GO:0043565">
    <property type="term" value="F:sequence-specific DNA binding"/>
    <property type="evidence" value="ECO:0007669"/>
    <property type="project" value="TreeGrafter"/>
</dbReference>
<dbReference type="AlphaFoldDB" id="A0A8B2NQD9"/>
<dbReference type="PANTHER" id="PTHR30427:SF1">
    <property type="entry name" value="TRANSCRIPTIONAL ACTIVATOR PROTEIN LYSR"/>
    <property type="match status" value="1"/>
</dbReference>
<reference evidence="6 7" key="1">
    <citation type="submission" date="2018-05" db="EMBL/GenBank/DDBJ databases">
        <title>Acuticoccus sediminis sp. nov., isolated from deep-sea sediment of Indian Ocean.</title>
        <authorList>
            <person name="Liu X."/>
            <person name="Lai Q."/>
            <person name="Du Y."/>
            <person name="Sun F."/>
            <person name="Zhang X."/>
            <person name="Wang S."/>
            <person name="Shao Z."/>
        </authorList>
    </citation>
    <scope>NUCLEOTIDE SEQUENCE [LARGE SCALE GENOMIC DNA]</scope>
    <source>
        <strain evidence="6 7">PTG4-2</strain>
    </source>
</reference>
<dbReference type="InterPro" id="IPR036388">
    <property type="entry name" value="WH-like_DNA-bd_sf"/>
</dbReference>
<evidence type="ECO:0000256" key="3">
    <source>
        <dbReference type="ARBA" id="ARBA00023125"/>
    </source>
</evidence>
<proteinExistence type="inferred from homology"/>
<dbReference type="RefSeq" id="WP_111345425.1">
    <property type="nucleotide sequence ID" value="NZ_JAIWKD010000002.1"/>
</dbReference>
<comment type="similarity">
    <text evidence="1">Belongs to the LysR transcriptional regulatory family.</text>
</comment>
<gene>
    <name evidence="6" type="ORF">DLJ53_12035</name>
</gene>
<evidence type="ECO:0000256" key="1">
    <source>
        <dbReference type="ARBA" id="ARBA00009437"/>
    </source>
</evidence>
<name>A0A8B2NQD9_9HYPH</name>
<evidence type="ECO:0000256" key="2">
    <source>
        <dbReference type="ARBA" id="ARBA00023015"/>
    </source>
</evidence>
<dbReference type="InterPro" id="IPR000847">
    <property type="entry name" value="LysR_HTH_N"/>
</dbReference>
<dbReference type="GO" id="GO:0003700">
    <property type="term" value="F:DNA-binding transcription factor activity"/>
    <property type="evidence" value="ECO:0007669"/>
    <property type="project" value="InterPro"/>
</dbReference>
<dbReference type="Pfam" id="PF00126">
    <property type="entry name" value="HTH_1"/>
    <property type="match status" value="1"/>
</dbReference>